<name>A0A8S5R8Z6_9VIRU</name>
<dbReference type="EMBL" id="BK015846">
    <property type="protein sequence ID" value="DAE27856.1"/>
    <property type="molecule type" value="Genomic_DNA"/>
</dbReference>
<reference evidence="1" key="1">
    <citation type="journal article" date="2021" name="Proc. Natl. Acad. Sci. U.S.A.">
        <title>A Catalog of Tens of Thousands of Viruses from Human Metagenomes Reveals Hidden Associations with Chronic Diseases.</title>
        <authorList>
            <person name="Tisza M.J."/>
            <person name="Buck C.B."/>
        </authorList>
    </citation>
    <scope>NUCLEOTIDE SEQUENCE</scope>
    <source>
        <strain evidence="1">CtDYl1</strain>
    </source>
</reference>
<sequence>MQCVHYEGGRIFYCEVTDMPDAIESPVLEVFSKWGAAVSKITGADNYSMDGSETNASGKKAYAQLYMLGNPITRGDLEGDECATMPSFQVNCFTSGSKALTRLYELDKISHKVMVSMGFRRTYGPEPMFFGDSGIKKLVSRYSRIYTGTLLD</sequence>
<protein>
    <submittedName>
        <fullName evidence="1">Uncharacterized protein</fullName>
    </submittedName>
</protein>
<evidence type="ECO:0000313" key="1">
    <source>
        <dbReference type="EMBL" id="DAE27856.1"/>
    </source>
</evidence>
<proteinExistence type="predicted"/>
<organism evidence="1">
    <name type="scientific">virus sp. ctDYl1</name>
    <dbReference type="NCBI Taxonomy" id="2826795"/>
    <lineage>
        <taxon>Viruses</taxon>
    </lineage>
</organism>
<accession>A0A8S5R8Z6</accession>